<proteinExistence type="predicted"/>
<dbReference type="AlphaFoldDB" id="C4JEI2"/>
<dbReference type="OMA" id="CHVENSA"/>
<dbReference type="InParanoid" id="C4JEI2"/>
<dbReference type="GeneID" id="8444416"/>
<evidence type="ECO:0000313" key="3">
    <source>
        <dbReference type="Proteomes" id="UP000002058"/>
    </source>
</evidence>
<organism evidence="2 3">
    <name type="scientific">Uncinocarpus reesii (strain UAMH 1704)</name>
    <dbReference type="NCBI Taxonomy" id="336963"/>
    <lineage>
        <taxon>Eukaryota</taxon>
        <taxon>Fungi</taxon>
        <taxon>Dikarya</taxon>
        <taxon>Ascomycota</taxon>
        <taxon>Pezizomycotina</taxon>
        <taxon>Eurotiomycetes</taxon>
        <taxon>Eurotiomycetidae</taxon>
        <taxon>Onygenales</taxon>
        <taxon>Onygenaceae</taxon>
        <taxon>Uncinocarpus</taxon>
    </lineage>
</organism>
<dbReference type="RefSeq" id="XP_002541307.1">
    <property type="nucleotide sequence ID" value="XM_002541261.1"/>
</dbReference>
<dbReference type="VEuPathDB" id="FungiDB:UREG_00821"/>
<gene>
    <name evidence="2" type="ORF">UREG_00821</name>
</gene>
<dbReference type="Proteomes" id="UP000002058">
    <property type="component" value="Unassembled WGS sequence"/>
</dbReference>
<dbReference type="eggNOG" id="ENOG502RS4I">
    <property type="taxonomic scope" value="Eukaryota"/>
</dbReference>
<keyword evidence="1" id="KW-0732">Signal</keyword>
<dbReference type="HOGENOM" id="CLU_061198_0_0_1"/>
<accession>C4JEI2</accession>
<keyword evidence="3" id="KW-1185">Reference proteome</keyword>
<reference evidence="3" key="1">
    <citation type="journal article" date="2009" name="Genome Res.">
        <title>Comparative genomic analyses of the human fungal pathogens Coccidioides and their relatives.</title>
        <authorList>
            <person name="Sharpton T.J."/>
            <person name="Stajich J.E."/>
            <person name="Rounsley S.D."/>
            <person name="Gardner M.J."/>
            <person name="Wortman J.R."/>
            <person name="Jordar V.S."/>
            <person name="Maiti R."/>
            <person name="Kodira C.D."/>
            <person name="Neafsey D.E."/>
            <person name="Zeng Q."/>
            <person name="Hung C.-Y."/>
            <person name="McMahan C."/>
            <person name="Muszewska A."/>
            <person name="Grynberg M."/>
            <person name="Mandel M.A."/>
            <person name="Kellner E.M."/>
            <person name="Barker B.M."/>
            <person name="Galgiani J.N."/>
            <person name="Orbach M.J."/>
            <person name="Kirkland T.N."/>
            <person name="Cole G.T."/>
            <person name="Henn M.R."/>
            <person name="Birren B.W."/>
            <person name="Taylor J.W."/>
        </authorList>
    </citation>
    <scope>NUCLEOTIDE SEQUENCE [LARGE SCALE GENOMIC DNA]</scope>
    <source>
        <strain evidence="3">UAMH 1704</strain>
    </source>
</reference>
<protein>
    <submittedName>
        <fullName evidence="2">Uncharacterized protein</fullName>
    </submittedName>
</protein>
<evidence type="ECO:0000256" key="1">
    <source>
        <dbReference type="SAM" id="SignalP"/>
    </source>
</evidence>
<feature type="signal peptide" evidence="1">
    <location>
        <begin position="1"/>
        <end position="23"/>
    </location>
</feature>
<feature type="chain" id="PRO_5002939373" evidence="1">
    <location>
        <begin position="24"/>
        <end position="335"/>
    </location>
</feature>
<dbReference type="OrthoDB" id="4207077at2759"/>
<dbReference type="KEGG" id="ure:UREG_00821"/>
<name>C4JEI2_UNCRE</name>
<evidence type="ECO:0000313" key="2">
    <source>
        <dbReference type="EMBL" id="EEP75974.1"/>
    </source>
</evidence>
<dbReference type="EMBL" id="CH476615">
    <property type="protein sequence ID" value="EEP75974.1"/>
    <property type="molecule type" value="Genomic_DNA"/>
</dbReference>
<sequence>MKSPTTWKWLLALAVGMLPAAVAELCTPTSGDYGRVFYVYSQSDLDTIAAKCTTVDGSIFIGTNYTGSFRLPNVRNITSAFQQEPSFPHKSDPAPTSIDIPDLEYLGGSLIVDFPTVAKLSAPKLKKVHWELRVQDVATVDFRSLEEARYISVSGNITSLNLDSLRRFGERCKICNKEYCGPTTPPNYPPLDLSLPSLQTMGDLTIEGRLSSFNIPKLSNLTALDEGYIKYNFDLRLAIHGDRLNVSFPELSTSNLSFFISGDIARYDLSSCGTSGAVAYLHMRISLSMPKMIDRVPSITVTSSTPLDINLPFQKAEFIGFFGNISRGCDTVQIL</sequence>